<dbReference type="SUPFAM" id="SSF51283">
    <property type="entry name" value="dUTPase-like"/>
    <property type="match status" value="1"/>
</dbReference>
<evidence type="ECO:0000256" key="3">
    <source>
        <dbReference type="ARBA" id="ARBA00022801"/>
    </source>
</evidence>
<evidence type="ECO:0000259" key="5">
    <source>
        <dbReference type="Pfam" id="PF00692"/>
    </source>
</evidence>
<dbReference type="Pfam" id="PF00692">
    <property type="entry name" value="dUTPase"/>
    <property type="match status" value="1"/>
</dbReference>
<gene>
    <name evidence="6" type="ORF">UCC3521_0010</name>
</gene>
<dbReference type="Proteomes" id="UP000309991">
    <property type="component" value="Segment"/>
</dbReference>
<evidence type="ECO:0000256" key="4">
    <source>
        <dbReference type="ARBA" id="ARBA00023080"/>
    </source>
</evidence>
<dbReference type="GO" id="GO:0004170">
    <property type="term" value="F:dUTP diphosphatase activity"/>
    <property type="evidence" value="ECO:0007669"/>
    <property type="project" value="UniProtKB-EC"/>
</dbReference>
<dbReference type="CDD" id="cd07557">
    <property type="entry name" value="trimeric_dUTPase"/>
    <property type="match status" value="1"/>
</dbReference>
<dbReference type="Gene3D" id="2.70.40.10">
    <property type="match status" value="1"/>
</dbReference>
<evidence type="ECO:0000313" key="7">
    <source>
        <dbReference type="Proteomes" id="UP000309991"/>
    </source>
</evidence>
<dbReference type="EC" id="3.6.1.23" evidence="2"/>
<keyword evidence="7" id="KW-1185">Reference proteome</keyword>
<evidence type="ECO:0000256" key="2">
    <source>
        <dbReference type="ARBA" id="ARBA00012379"/>
    </source>
</evidence>
<accession>A0A4Y5FGF5</accession>
<dbReference type="InterPro" id="IPR029054">
    <property type="entry name" value="dUTPase-like"/>
</dbReference>
<dbReference type="GO" id="GO:0000287">
    <property type="term" value="F:magnesium ion binding"/>
    <property type="evidence" value="ECO:0007669"/>
    <property type="project" value="InterPro"/>
</dbReference>
<dbReference type="InterPro" id="IPR036157">
    <property type="entry name" value="dUTPase-like_sf"/>
</dbReference>
<evidence type="ECO:0000313" key="6">
    <source>
        <dbReference type="EMBL" id="QBJ03548.1"/>
    </source>
</evidence>
<dbReference type="PANTHER" id="PTHR11241">
    <property type="entry name" value="DEOXYURIDINE 5'-TRIPHOSPHATE NUCLEOTIDOHYDROLASE"/>
    <property type="match status" value="1"/>
</dbReference>
<proteinExistence type="inferred from homology"/>
<dbReference type="PANTHER" id="PTHR11241:SF0">
    <property type="entry name" value="DEOXYURIDINE 5'-TRIPHOSPHATE NUCLEOTIDOHYDROLASE"/>
    <property type="match status" value="1"/>
</dbReference>
<feature type="domain" description="dUTPase-like" evidence="5">
    <location>
        <begin position="18"/>
        <end position="147"/>
    </location>
</feature>
<reference evidence="6 7" key="1">
    <citation type="submission" date="2019-02" db="EMBL/GenBank/DDBJ databases">
        <title>Isolation of virulent Lactobacillus brevis phages.</title>
        <authorList>
            <person name="Feyereisen M."/>
            <person name="Mahony J."/>
            <person name="O'Sullivan T."/>
            <person name="van Sinderen D."/>
        </authorList>
    </citation>
    <scope>NUCLEOTIDE SEQUENCE [LARGE SCALE GENOMIC DNA]</scope>
</reference>
<keyword evidence="4" id="KW-0546">Nucleotide metabolism</keyword>
<organism evidence="6 7">
    <name type="scientific">Lactobacillus phage 3-521</name>
    <dbReference type="NCBI Taxonomy" id="2510943"/>
    <lineage>
        <taxon>Viruses</taxon>
        <taxon>Duplodnaviria</taxon>
        <taxon>Heunggongvirae</taxon>
        <taxon>Uroviricota</taxon>
        <taxon>Caudoviricetes</taxon>
        <taxon>Herelleviridae</taxon>
        <taxon>Watanabevirus</taxon>
        <taxon>Watanabevirus wv3521</taxon>
    </lineage>
</organism>
<name>A0A4Y5FGF5_9CAUD</name>
<evidence type="ECO:0000256" key="1">
    <source>
        <dbReference type="ARBA" id="ARBA00006581"/>
    </source>
</evidence>
<dbReference type="InterPro" id="IPR008181">
    <property type="entry name" value="dUTPase"/>
</dbReference>
<sequence>MTNIEFKVANGYRKGMIQLPKRMTSGSNGYDFYACSTLLVPSHNEEPVFVPTGITASFDPDTVLLLFNRSSNPSKRGLVLANGVGVVDSDYYQAEHNDIQGMFYNLSNKDYVIHSGDRIMQGVFTKTLLASNGDTSTDTREGGFGSTDEGNHSKVVQDLLKAHRAGLGQKVRVHGVLSQEDLRDLEGLGYLVNHDFNLDEDTYNNFWLSKLDTSGTAYRANVAKLLDAYAFGEGCADYVLTGTSPVRRHLPEADVQQLHELGYKVIYKNSISYTMVYLDTDD</sequence>
<dbReference type="GO" id="GO:0046081">
    <property type="term" value="P:dUTP catabolic process"/>
    <property type="evidence" value="ECO:0007669"/>
    <property type="project" value="InterPro"/>
</dbReference>
<protein>
    <recommendedName>
        <fullName evidence="2">dUTP diphosphatase</fullName>
        <ecNumber evidence="2">3.6.1.23</ecNumber>
    </recommendedName>
</protein>
<dbReference type="InterPro" id="IPR033704">
    <property type="entry name" value="dUTPase_trimeric"/>
</dbReference>
<comment type="similarity">
    <text evidence="1">Belongs to the dUTPase family.</text>
</comment>
<dbReference type="EMBL" id="MK504444">
    <property type="protein sequence ID" value="QBJ03548.1"/>
    <property type="molecule type" value="Genomic_DNA"/>
</dbReference>
<dbReference type="GO" id="GO:0006226">
    <property type="term" value="P:dUMP biosynthetic process"/>
    <property type="evidence" value="ECO:0007669"/>
    <property type="project" value="InterPro"/>
</dbReference>
<keyword evidence="3" id="KW-0378">Hydrolase</keyword>